<comment type="caution">
    <text evidence="2">The sequence shown here is derived from an EMBL/GenBank/DDBJ whole genome shotgun (WGS) entry which is preliminary data.</text>
</comment>
<dbReference type="STRING" id="69279.BG36_11370"/>
<name>A0A011V6E0_9HYPH</name>
<protein>
    <submittedName>
        <fullName evidence="2">Uncharacterized protein</fullName>
    </submittedName>
</protein>
<organism evidence="2 3">
    <name type="scientific">Aquamicrobium defluvii</name>
    <dbReference type="NCBI Taxonomy" id="69279"/>
    <lineage>
        <taxon>Bacteria</taxon>
        <taxon>Pseudomonadati</taxon>
        <taxon>Pseudomonadota</taxon>
        <taxon>Alphaproteobacteria</taxon>
        <taxon>Hyphomicrobiales</taxon>
        <taxon>Phyllobacteriaceae</taxon>
        <taxon>Aquamicrobium</taxon>
    </lineage>
</organism>
<keyword evidence="1" id="KW-0472">Membrane</keyword>
<accession>A0A011V6E0</accession>
<dbReference type="HOGENOM" id="CLU_2646614_0_0_5"/>
<dbReference type="EMBL" id="JENY01000023">
    <property type="protein sequence ID" value="EXL04025.1"/>
    <property type="molecule type" value="Genomic_DNA"/>
</dbReference>
<feature type="transmembrane region" description="Helical" evidence="1">
    <location>
        <begin position="49"/>
        <end position="72"/>
    </location>
</feature>
<proteinExistence type="predicted"/>
<reference evidence="2 3" key="1">
    <citation type="submission" date="2014-02" db="EMBL/GenBank/DDBJ databases">
        <title>Aquamicrobium defluvii Genome sequencing.</title>
        <authorList>
            <person name="Wang X."/>
        </authorList>
    </citation>
    <scope>NUCLEOTIDE SEQUENCE [LARGE SCALE GENOMIC DNA]</scope>
    <source>
        <strain evidence="2 3">W13Z1</strain>
    </source>
</reference>
<keyword evidence="1" id="KW-1133">Transmembrane helix</keyword>
<evidence type="ECO:0000256" key="1">
    <source>
        <dbReference type="SAM" id="Phobius"/>
    </source>
</evidence>
<dbReference type="AlphaFoldDB" id="A0A011V6E0"/>
<evidence type="ECO:0000313" key="2">
    <source>
        <dbReference type="EMBL" id="EXL04025.1"/>
    </source>
</evidence>
<gene>
    <name evidence="2" type="ORF">BG36_11370</name>
</gene>
<dbReference type="Proteomes" id="UP000019849">
    <property type="component" value="Unassembled WGS sequence"/>
</dbReference>
<sequence>MERIVACLSHCLLILPTYDGRRLTRSRRAGALSGKIREVAPAHIKEWGMVIFDAIIALIPVALAVWICVAFFSSKD</sequence>
<keyword evidence="1" id="KW-0812">Transmembrane</keyword>
<evidence type="ECO:0000313" key="3">
    <source>
        <dbReference type="Proteomes" id="UP000019849"/>
    </source>
</evidence>